<sequence length="302" mass="33493">MMEVAKVVHEVVKQQESKARHHQTLLDQVVHLAEIVAMLVKESGKPCSAHQYSSVETTNNAHLNVVSLQSSFEFPSLEQTPPPVVERVVEHNESNFDPNQDLISQNNLKNNNCLKALSTQKRRQKCPEQVKLSVNVNVVFTGTLPPKLQDPGAPIISIQIDEITLDRALLDLEASVNSRTSSGDCKGCDCDLVDFLVLDCVKNTEPTIILGRSFLATAQANINCAEGTVRMRFGAQKTSLKIFSNLPTSKSNKCESPEKVNHTVENACFVSDRLTEQKDGETPDNGKKRARKRRRKGKKPLV</sequence>
<evidence type="ECO:0000313" key="1">
    <source>
        <dbReference type="EMBL" id="KAI3744631.1"/>
    </source>
</evidence>
<protein>
    <submittedName>
        <fullName evidence="1">Uncharacterized protein</fullName>
    </submittedName>
</protein>
<dbReference type="EMBL" id="CM042036">
    <property type="protein sequence ID" value="KAI3744631.1"/>
    <property type="molecule type" value="Genomic_DNA"/>
</dbReference>
<comment type="caution">
    <text evidence="1">The sequence shown here is derived from an EMBL/GenBank/DDBJ whole genome shotgun (WGS) entry which is preliminary data.</text>
</comment>
<proteinExistence type="predicted"/>
<accession>A0ACB9DDS4</accession>
<evidence type="ECO:0000313" key="2">
    <source>
        <dbReference type="Proteomes" id="UP001056120"/>
    </source>
</evidence>
<keyword evidence="2" id="KW-1185">Reference proteome</keyword>
<gene>
    <name evidence="1" type="ORF">L1987_57719</name>
</gene>
<organism evidence="1 2">
    <name type="scientific">Smallanthus sonchifolius</name>
    <dbReference type="NCBI Taxonomy" id="185202"/>
    <lineage>
        <taxon>Eukaryota</taxon>
        <taxon>Viridiplantae</taxon>
        <taxon>Streptophyta</taxon>
        <taxon>Embryophyta</taxon>
        <taxon>Tracheophyta</taxon>
        <taxon>Spermatophyta</taxon>
        <taxon>Magnoliopsida</taxon>
        <taxon>eudicotyledons</taxon>
        <taxon>Gunneridae</taxon>
        <taxon>Pentapetalae</taxon>
        <taxon>asterids</taxon>
        <taxon>campanulids</taxon>
        <taxon>Asterales</taxon>
        <taxon>Asteraceae</taxon>
        <taxon>Asteroideae</taxon>
        <taxon>Heliantheae alliance</taxon>
        <taxon>Millerieae</taxon>
        <taxon>Smallanthus</taxon>
    </lineage>
</organism>
<reference evidence="1 2" key="2">
    <citation type="journal article" date="2022" name="Mol. Ecol. Resour.">
        <title>The genomes of chicory, endive, great burdock and yacon provide insights into Asteraceae paleo-polyploidization history and plant inulin production.</title>
        <authorList>
            <person name="Fan W."/>
            <person name="Wang S."/>
            <person name="Wang H."/>
            <person name="Wang A."/>
            <person name="Jiang F."/>
            <person name="Liu H."/>
            <person name="Zhao H."/>
            <person name="Xu D."/>
            <person name="Zhang Y."/>
        </authorList>
    </citation>
    <scope>NUCLEOTIDE SEQUENCE [LARGE SCALE GENOMIC DNA]</scope>
    <source>
        <strain evidence="2">cv. Yunnan</strain>
        <tissue evidence="1">Leaves</tissue>
    </source>
</reference>
<reference evidence="2" key="1">
    <citation type="journal article" date="2022" name="Mol. Ecol. Resour.">
        <title>The genomes of chicory, endive, great burdock and yacon provide insights into Asteraceae palaeo-polyploidization history and plant inulin production.</title>
        <authorList>
            <person name="Fan W."/>
            <person name="Wang S."/>
            <person name="Wang H."/>
            <person name="Wang A."/>
            <person name="Jiang F."/>
            <person name="Liu H."/>
            <person name="Zhao H."/>
            <person name="Xu D."/>
            <person name="Zhang Y."/>
        </authorList>
    </citation>
    <scope>NUCLEOTIDE SEQUENCE [LARGE SCALE GENOMIC DNA]</scope>
    <source>
        <strain evidence="2">cv. Yunnan</strain>
    </source>
</reference>
<name>A0ACB9DDS4_9ASTR</name>
<dbReference type="Proteomes" id="UP001056120">
    <property type="component" value="Linkage Group LG19"/>
</dbReference>